<keyword evidence="3" id="KW-0378">Hydrolase</keyword>
<comment type="caution">
    <text evidence="11">The sequence shown here is derived from an EMBL/GenBank/DDBJ whole genome shotgun (WGS) entry which is preliminary data.</text>
</comment>
<evidence type="ECO:0000313" key="12">
    <source>
        <dbReference type="Proteomes" id="UP000178264"/>
    </source>
</evidence>
<evidence type="ECO:0000256" key="6">
    <source>
        <dbReference type="ARBA" id="ARBA00023316"/>
    </source>
</evidence>
<dbReference type="GO" id="GO:0071555">
    <property type="term" value="P:cell wall organization"/>
    <property type="evidence" value="ECO:0007669"/>
    <property type="project" value="UniProtKB-KW"/>
</dbReference>
<dbReference type="Proteomes" id="UP000178264">
    <property type="component" value="Unassembled WGS sequence"/>
</dbReference>
<accession>A0A1F7VD18</accession>
<proteinExistence type="inferred from homology"/>
<evidence type="ECO:0000256" key="7">
    <source>
        <dbReference type="PIRSR" id="PIRSR618044-1"/>
    </source>
</evidence>
<dbReference type="InterPro" id="IPR012338">
    <property type="entry name" value="Beta-lactam/transpept-like"/>
</dbReference>
<dbReference type="Pfam" id="PF00768">
    <property type="entry name" value="Peptidase_S11"/>
    <property type="match status" value="1"/>
</dbReference>
<evidence type="ECO:0000256" key="5">
    <source>
        <dbReference type="ARBA" id="ARBA00022984"/>
    </source>
</evidence>
<sequence>MPSAISFILFLTTFIPALLHSSPAVSSERIALLARGNAPVEVQEEGDRLTVPVWRLEDKKMPQRVPGVAGPSLSAKSALVVESGTGTVLYARNRDVVRPLASLTKLMTALVAYDLLPDRTRKVTIIKADEAGGGRLLIRQGDEVTVEDLFYLALVSSSNDAALALARATGLSREKFVKEMNVRARRMGLVRARFTDPTGLDAGNVATAKEVIPLLQAVVSNPFLQRVVTTKEYRLALGEGKMSTVQTTNKLLGSSSVQVLGGKTGYIDESGYNFAINVQGTKGETLTIVLLGNQQEMDRFTQAKALLQWAEKAWKF</sequence>
<dbReference type="InterPro" id="IPR001967">
    <property type="entry name" value="Peptidase_S11_N"/>
</dbReference>
<protein>
    <recommendedName>
        <fullName evidence="10">Peptidase S11 D-alanyl-D-alanine carboxypeptidase A N-terminal domain-containing protein</fullName>
    </recommendedName>
</protein>
<organism evidence="11 12">
    <name type="scientific">Candidatus Uhrbacteria bacterium RIFCSPLOWO2_02_FULL_49_11</name>
    <dbReference type="NCBI Taxonomy" id="1802409"/>
    <lineage>
        <taxon>Bacteria</taxon>
        <taxon>Candidatus Uhriibacteriota</taxon>
    </lineage>
</organism>
<keyword evidence="2" id="KW-0732">Signal</keyword>
<dbReference type="PANTHER" id="PTHR21581:SF26">
    <property type="entry name" value="D-ALANYL-D-ALANINE ENDOPEPTIDASE"/>
    <property type="match status" value="1"/>
</dbReference>
<evidence type="ECO:0000256" key="2">
    <source>
        <dbReference type="ARBA" id="ARBA00022729"/>
    </source>
</evidence>
<dbReference type="Gene3D" id="3.40.710.10">
    <property type="entry name" value="DD-peptidase/beta-lactamase superfamily"/>
    <property type="match status" value="1"/>
</dbReference>
<evidence type="ECO:0000256" key="1">
    <source>
        <dbReference type="ARBA" id="ARBA00007164"/>
    </source>
</evidence>
<dbReference type="SUPFAM" id="SSF56601">
    <property type="entry name" value="beta-lactamase/transpeptidase-like"/>
    <property type="match status" value="1"/>
</dbReference>
<name>A0A1F7VD18_9BACT</name>
<dbReference type="AlphaFoldDB" id="A0A1F7VD18"/>
<keyword evidence="4" id="KW-0133">Cell shape</keyword>
<feature type="active site" description="Proton acceptor" evidence="7">
    <location>
        <position position="105"/>
    </location>
</feature>
<feature type="active site" evidence="7">
    <location>
        <position position="157"/>
    </location>
</feature>
<dbReference type="PRINTS" id="PR00725">
    <property type="entry name" value="DADACBPTASE1"/>
</dbReference>
<dbReference type="EMBL" id="MGER01000031">
    <property type="protein sequence ID" value="OGL88442.1"/>
    <property type="molecule type" value="Genomic_DNA"/>
</dbReference>
<evidence type="ECO:0000313" key="11">
    <source>
        <dbReference type="EMBL" id="OGL88442.1"/>
    </source>
</evidence>
<dbReference type="GO" id="GO:0008360">
    <property type="term" value="P:regulation of cell shape"/>
    <property type="evidence" value="ECO:0007669"/>
    <property type="project" value="UniProtKB-KW"/>
</dbReference>
<comment type="similarity">
    <text evidence="1 9">Belongs to the peptidase S11 family.</text>
</comment>
<keyword evidence="6" id="KW-0961">Cell wall biogenesis/degradation</keyword>
<feature type="domain" description="Peptidase S11 D-alanyl-D-alanine carboxypeptidase A N-terminal" evidence="10">
    <location>
        <begin position="69"/>
        <end position="291"/>
    </location>
</feature>
<evidence type="ECO:0000256" key="4">
    <source>
        <dbReference type="ARBA" id="ARBA00022960"/>
    </source>
</evidence>
<evidence type="ECO:0000256" key="3">
    <source>
        <dbReference type="ARBA" id="ARBA00022801"/>
    </source>
</evidence>
<feature type="binding site" evidence="8">
    <location>
        <position position="263"/>
    </location>
    <ligand>
        <name>substrate</name>
    </ligand>
</feature>
<dbReference type="GO" id="GO:0009002">
    <property type="term" value="F:serine-type D-Ala-D-Ala carboxypeptidase activity"/>
    <property type="evidence" value="ECO:0007669"/>
    <property type="project" value="InterPro"/>
</dbReference>
<dbReference type="GO" id="GO:0009252">
    <property type="term" value="P:peptidoglycan biosynthetic process"/>
    <property type="evidence" value="ECO:0007669"/>
    <property type="project" value="UniProtKB-KW"/>
</dbReference>
<gene>
    <name evidence="11" type="ORF">A3I42_04160</name>
</gene>
<evidence type="ECO:0000256" key="8">
    <source>
        <dbReference type="PIRSR" id="PIRSR618044-2"/>
    </source>
</evidence>
<feature type="active site" description="Acyl-ester intermediate" evidence="7">
    <location>
        <position position="102"/>
    </location>
</feature>
<dbReference type="InterPro" id="IPR018044">
    <property type="entry name" value="Peptidase_S11"/>
</dbReference>
<evidence type="ECO:0000256" key="9">
    <source>
        <dbReference type="RuleBase" id="RU004016"/>
    </source>
</evidence>
<reference evidence="11 12" key="1">
    <citation type="journal article" date="2016" name="Nat. Commun.">
        <title>Thousands of microbial genomes shed light on interconnected biogeochemical processes in an aquifer system.</title>
        <authorList>
            <person name="Anantharaman K."/>
            <person name="Brown C.T."/>
            <person name="Hug L.A."/>
            <person name="Sharon I."/>
            <person name="Castelle C.J."/>
            <person name="Probst A.J."/>
            <person name="Thomas B.C."/>
            <person name="Singh A."/>
            <person name="Wilkins M.J."/>
            <person name="Karaoz U."/>
            <person name="Brodie E.L."/>
            <person name="Williams K.H."/>
            <person name="Hubbard S.S."/>
            <person name="Banfield J.F."/>
        </authorList>
    </citation>
    <scope>NUCLEOTIDE SEQUENCE [LARGE SCALE GENOMIC DNA]</scope>
</reference>
<dbReference type="PANTHER" id="PTHR21581">
    <property type="entry name" value="D-ALANYL-D-ALANINE CARBOXYPEPTIDASE"/>
    <property type="match status" value="1"/>
</dbReference>
<dbReference type="GO" id="GO:0006508">
    <property type="term" value="P:proteolysis"/>
    <property type="evidence" value="ECO:0007669"/>
    <property type="project" value="InterPro"/>
</dbReference>
<evidence type="ECO:0000259" key="10">
    <source>
        <dbReference type="Pfam" id="PF00768"/>
    </source>
</evidence>
<keyword evidence="5" id="KW-0573">Peptidoglycan synthesis</keyword>